<evidence type="ECO:0000313" key="7">
    <source>
        <dbReference type="EMBL" id="SFN75714.1"/>
    </source>
</evidence>
<keyword evidence="4" id="KW-0255">Endonuclease</keyword>
<evidence type="ECO:0000256" key="3">
    <source>
        <dbReference type="ARBA" id="ARBA00022722"/>
    </source>
</evidence>
<keyword evidence="5" id="KW-0378">Hydrolase</keyword>
<dbReference type="GO" id="GO:0006401">
    <property type="term" value="P:RNA catabolic process"/>
    <property type="evidence" value="ECO:0007669"/>
    <property type="project" value="InterPro"/>
</dbReference>
<organism evidence="7 8">
    <name type="scientific">Algoriella xinjiangensis</name>
    <dbReference type="NCBI Taxonomy" id="684065"/>
    <lineage>
        <taxon>Bacteria</taxon>
        <taxon>Pseudomonadati</taxon>
        <taxon>Bacteroidota</taxon>
        <taxon>Flavobacteriia</taxon>
        <taxon>Flavobacteriales</taxon>
        <taxon>Weeksellaceae</taxon>
        <taxon>Algoriella</taxon>
    </lineage>
</organism>
<dbReference type="STRING" id="684065.SAMN05421738_1412"/>
<comment type="similarity">
    <text evidence="1">Belongs to the YoeB family.</text>
</comment>
<name>A0A1I5BLP1_9FLAO</name>
<dbReference type="Pfam" id="PF06769">
    <property type="entry name" value="YoeB_toxin"/>
    <property type="match status" value="1"/>
</dbReference>
<dbReference type="RefSeq" id="WP_092910800.1">
    <property type="nucleotide sequence ID" value="NZ_FOUZ01000041.1"/>
</dbReference>
<dbReference type="EMBL" id="FOUZ01000041">
    <property type="protein sequence ID" value="SFN75714.1"/>
    <property type="molecule type" value="Genomic_DNA"/>
</dbReference>
<dbReference type="InterPro" id="IPR035093">
    <property type="entry name" value="RelE/ParE_toxin_dom_sf"/>
</dbReference>
<dbReference type="InterPro" id="IPR009614">
    <property type="entry name" value="YoeB_toxin"/>
</dbReference>
<dbReference type="Proteomes" id="UP000199149">
    <property type="component" value="Unassembled WGS sequence"/>
</dbReference>
<dbReference type="PANTHER" id="PTHR38039:SF1">
    <property type="entry name" value="TOXIN YOEB"/>
    <property type="match status" value="1"/>
</dbReference>
<protein>
    <recommendedName>
        <fullName evidence="6">Putative mRNA interferase YoeB</fullName>
    </recommendedName>
</protein>
<evidence type="ECO:0000256" key="2">
    <source>
        <dbReference type="ARBA" id="ARBA00022649"/>
    </source>
</evidence>
<dbReference type="GO" id="GO:0016787">
    <property type="term" value="F:hydrolase activity"/>
    <property type="evidence" value="ECO:0007669"/>
    <property type="project" value="UniProtKB-KW"/>
</dbReference>
<evidence type="ECO:0000256" key="6">
    <source>
        <dbReference type="ARBA" id="ARBA00030388"/>
    </source>
</evidence>
<dbReference type="PANTHER" id="PTHR38039">
    <property type="entry name" value="TOXIN YOEB"/>
    <property type="match status" value="1"/>
</dbReference>
<keyword evidence="2" id="KW-1277">Toxin-antitoxin system</keyword>
<evidence type="ECO:0000256" key="4">
    <source>
        <dbReference type="ARBA" id="ARBA00022759"/>
    </source>
</evidence>
<evidence type="ECO:0000256" key="5">
    <source>
        <dbReference type="ARBA" id="ARBA00022801"/>
    </source>
</evidence>
<dbReference type="Gene3D" id="3.30.2310.20">
    <property type="entry name" value="RelE-like"/>
    <property type="match status" value="1"/>
</dbReference>
<dbReference type="AlphaFoldDB" id="A0A1I5BLP1"/>
<evidence type="ECO:0000313" key="8">
    <source>
        <dbReference type="Proteomes" id="UP000199149"/>
    </source>
</evidence>
<dbReference type="GO" id="GO:0004519">
    <property type="term" value="F:endonuclease activity"/>
    <property type="evidence" value="ECO:0007669"/>
    <property type="project" value="UniProtKB-KW"/>
</dbReference>
<dbReference type="GO" id="GO:0045892">
    <property type="term" value="P:negative regulation of DNA-templated transcription"/>
    <property type="evidence" value="ECO:0007669"/>
    <property type="project" value="TreeGrafter"/>
</dbReference>
<keyword evidence="8" id="KW-1185">Reference proteome</keyword>
<dbReference type="OrthoDB" id="9801102at2"/>
<dbReference type="SUPFAM" id="SSF143011">
    <property type="entry name" value="RelE-like"/>
    <property type="match status" value="1"/>
</dbReference>
<dbReference type="NCBIfam" id="TIGR02116">
    <property type="entry name" value="toxin_Txe_YoeB"/>
    <property type="match status" value="1"/>
</dbReference>
<proteinExistence type="inferred from homology"/>
<evidence type="ECO:0000256" key="1">
    <source>
        <dbReference type="ARBA" id="ARBA00008172"/>
    </source>
</evidence>
<accession>A0A1I5BLP1</accession>
<gene>
    <name evidence="7" type="ORF">SAMN05421738_1412</name>
</gene>
<reference evidence="8" key="1">
    <citation type="submission" date="2016-10" db="EMBL/GenBank/DDBJ databases">
        <authorList>
            <person name="Varghese N."/>
            <person name="Submissions S."/>
        </authorList>
    </citation>
    <scope>NUCLEOTIDE SEQUENCE [LARGE SCALE GENOMIC DNA]</scope>
    <source>
        <strain evidence="8">XJ109</strain>
    </source>
</reference>
<sequence length="91" mass="10307">MSYKIIFSSQADVDLKELKKSEPKAFKKAVALIKELTEHPRTGTGKPTLKKYDLAGCYARKITDKHRLVYSIDDDVISVHILSAKGHYNDK</sequence>
<keyword evidence="3" id="KW-0540">Nuclease</keyword>